<evidence type="ECO:0000313" key="2">
    <source>
        <dbReference type="EMBL" id="CAD5233453.1"/>
    </source>
</evidence>
<comment type="caution">
    <text evidence="2">The sequence shown here is derived from an EMBL/GenBank/DDBJ whole genome shotgun (WGS) entry which is preliminary data.</text>
</comment>
<dbReference type="AlphaFoldDB" id="A0A7I8X3Q5"/>
<keyword evidence="1" id="KW-1133">Transmembrane helix</keyword>
<dbReference type="EMBL" id="CAJFDI010000006">
    <property type="protein sequence ID" value="CAD5233453.1"/>
    <property type="molecule type" value="Genomic_DNA"/>
</dbReference>
<evidence type="ECO:0000256" key="1">
    <source>
        <dbReference type="SAM" id="Phobius"/>
    </source>
</evidence>
<keyword evidence="1" id="KW-0472">Membrane</keyword>
<organism evidence="2 3">
    <name type="scientific">Bursaphelenchus xylophilus</name>
    <name type="common">Pinewood nematode worm</name>
    <name type="synonym">Aphelenchoides xylophilus</name>
    <dbReference type="NCBI Taxonomy" id="6326"/>
    <lineage>
        <taxon>Eukaryota</taxon>
        <taxon>Metazoa</taxon>
        <taxon>Ecdysozoa</taxon>
        <taxon>Nematoda</taxon>
        <taxon>Chromadorea</taxon>
        <taxon>Rhabditida</taxon>
        <taxon>Tylenchina</taxon>
        <taxon>Tylenchomorpha</taxon>
        <taxon>Aphelenchoidea</taxon>
        <taxon>Aphelenchoididae</taxon>
        <taxon>Bursaphelenchus</taxon>
    </lineage>
</organism>
<keyword evidence="3" id="KW-1185">Reference proteome</keyword>
<protein>
    <submittedName>
        <fullName evidence="2">(pine wood nematode) hypothetical protein</fullName>
    </submittedName>
</protein>
<keyword evidence="1" id="KW-0812">Transmembrane</keyword>
<dbReference type="Proteomes" id="UP000659654">
    <property type="component" value="Unassembled WGS sequence"/>
</dbReference>
<proteinExistence type="predicted"/>
<accession>A0A7I8X3Q5</accession>
<evidence type="ECO:0000313" key="3">
    <source>
        <dbReference type="Proteomes" id="UP000659654"/>
    </source>
</evidence>
<feature type="transmembrane region" description="Helical" evidence="1">
    <location>
        <begin position="25"/>
        <end position="44"/>
    </location>
</feature>
<gene>
    <name evidence="2" type="ORF">BXYJ_LOCUS13544</name>
</gene>
<dbReference type="EMBL" id="CAJFCV020000006">
    <property type="protein sequence ID" value="CAG9128554.1"/>
    <property type="molecule type" value="Genomic_DNA"/>
</dbReference>
<dbReference type="Proteomes" id="UP000582659">
    <property type="component" value="Unassembled WGS sequence"/>
</dbReference>
<name>A0A7I8X3Q5_BURXY</name>
<sequence>MRYQARQAIEIHCAEKSLTYSMKYFFHYAFIFSWLQLGSSKLIILPESMGNRDRLVAKWAKFSGEINFLGSSERLIPKSGVFYADYEKVLTITLTAGRITVIGKAKGGGRPTLYSGPFDEKAECEFVVQTFDPNALFITLNGVQLDDNGKMLENPMETVKVVEISGDVRGLQKFDLDHSARDPILRKIKFGMGDCIVMPLTSFGNVFSTFYLMDPQNQIALQMFLYPRGEKFYIISFRSHNGISWDSATDISIERKERGHQYLVKIVNAIPALHILVDEKSFHNYTHHVKFPYKEYVSLISWLSAEKSTRTFRGISLDTLYRKPFTYSMKYLCCYAFMFPLLQLVSSKLIILPESMRSRDRLVAKWTRFSGEINFLGSSERLLPKSGVFYADYEKVLTITLRAGCINVIGKAKEDGRPTLYSGSFRQAAECEFVVQTFEPNALFITLNGVQLDDNGKMLENPMETVKVVEISGDVRGLQQFDFTSSDPSQNKIRDGGNHAVNFKVLKDLSIEAVVCRGVSLNRAYTEASSTAPLPRLSQQFLELTSLGFELIQH</sequence>
<reference evidence="2" key="1">
    <citation type="submission" date="2020-09" db="EMBL/GenBank/DDBJ databases">
        <authorList>
            <person name="Kikuchi T."/>
        </authorList>
    </citation>
    <scope>NUCLEOTIDE SEQUENCE</scope>
    <source>
        <strain evidence="2">Ka4C1</strain>
    </source>
</reference>